<reference evidence="1 2" key="1">
    <citation type="submission" date="2024-05" db="EMBL/GenBank/DDBJ databases">
        <title>Culex pipiens pipiens assembly and annotation.</title>
        <authorList>
            <person name="Alout H."/>
            <person name="Durand T."/>
        </authorList>
    </citation>
    <scope>NUCLEOTIDE SEQUENCE [LARGE SCALE GENOMIC DNA]</scope>
    <source>
        <strain evidence="1">HA-2024</strain>
        <tissue evidence="1">Whole body</tissue>
    </source>
</reference>
<accession>A0ABD1DDC2</accession>
<protein>
    <submittedName>
        <fullName evidence="1">Uncharacterized protein</fullName>
    </submittedName>
</protein>
<name>A0ABD1DDC2_CULPP</name>
<dbReference type="EMBL" id="JBEHCU010006187">
    <property type="protein sequence ID" value="KAL1397674.1"/>
    <property type="molecule type" value="Genomic_DNA"/>
</dbReference>
<dbReference type="AlphaFoldDB" id="A0ABD1DDC2"/>
<gene>
    <name evidence="1" type="ORF">pipiens_009583</name>
</gene>
<sequence>MTDCAGRQGPPKVKYDDCDTATGQCCQRLVKFPRQHHKPIPRLKFWRLDPTSMEFQLDSADSGKRVANEFRTTYEHTHTRVNCG</sequence>
<comment type="caution">
    <text evidence="1">The sequence shown here is derived from an EMBL/GenBank/DDBJ whole genome shotgun (WGS) entry which is preliminary data.</text>
</comment>
<evidence type="ECO:0000313" key="1">
    <source>
        <dbReference type="EMBL" id="KAL1397674.1"/>
    </source>
</evidence>
<evidence type="ECO:0000313" key="2">
    <source>
        <dbReference type="Proteomes" id="UP001562425"/>
    </source>
</evidence>
<proteinExistence type="predicted"/>
<keyword evidence="2" id="KW-1185">Reference proteome</keyword>
<organism evidence="1 2">
    <name type="scientific">Culex pipiens pipiens</name>
    <name type="common">Northern house mosquito</name>
    <dbReference type="NCBI Taxonomy" id="38569"/>
    <lineage>
        <taxon>Eukaryota</taxon>
        <taxon>Metazoa</taxon>
        <taxon>Ecdysozoa</taxon>
        <taxon>Arthropoda</taxon>
        <taxon>Hexapoda</taxon>
        <taxon>Insecta</taxon>
        <taxon>Pterygota</taxon>
        <taxon>Neoptera</taxon>
        <taxon>Endopterygota</taxon>
        <taxon>Diptera</taxon>
        <taxon>Nematocera</taxon>
        <taxon>Culicoidea</taxon>
        <taxon>Culicidae</taxon>
        <taxon>Culicinae</taxon>
        <taxon>Culicini</taxon>
        <taxon>Culex</taxon>
        <taxon>Culex</taxon>
    </lineage>
</organism>
<dbReference type="Proteomes" id="UP001562425">
    <property type="component" value="Unassembled WGS sequence"/>
</dbReference>